<sequence length="248" mass="26929">MRLPRSAPRPDGTPAPLAVVLFSGGLDSTVLAVHYARTHRLLLLSFDYGQRHRAPELAAGADVAAHLEAEHHTVTITGLSPLLTGCSLTDPDEQVPTLVPSDAALRSITIPNRNAFILDMAVAVATARRAEVVALGVHHTREGYPMPDGRPDFFEAYREMVRLASRGFHTPRVEAPFISMQKEDIVAYGARLGAPMHKSWTCYLDGPVHCGTCIACMTRRSAYARSATPDPTHYDREALDDASDPGLP</sequence>
<dbReference type="PIRSF" id="PIRSF006293">
    <property type="entry name" value="ExsB"/>
    <property type="match status" value="1"/>
</dbReference>
<dbReference type="Gene3D" id="3.40.50.620">
    <property type="entry name" value="HUPs"/>
    <property type="match status" value="1"/>
</dbReference>
<proteinExistence type="inferred from homology"/>
<keyword evidence="6" id="KW-0067">ATP-binding</keyword>
<dbReference type="RefSeq" id="WP_168014331.1">
    <property type="nucleotide sequence ID" value="NZ_JAATEP010000025.1"/>
</dbReference>
<feature type="region of interest" description="Disordered" evidence="10">
    <location>
        <begin position="226"/>
        <end position="248"/>
    </location>
</feature>
<protein>
    <recommendedName>
        <fullName evidence="8">7-cyano-7-deazaguanine synthase</fullName>
        <ecNumber evidence="8">6.3.4.20</ecNumber>
    </recommendedName>
</protein>
<keyword evidence="12" id="KW-1185">Reference proteome</keyword>
<dbReference type="InterPro" id="IPR014729">
    <property type="entry name" value="Rossmann-like_a/b/a_fold"/>
</dbReference>
<dbReference type="CDD" id="cd01995">
    <property type="entry name" value="QueC-like"/>
    <property type="match status" value="1"/>
</dbReference>
<keyword evidence="5" id="KW-0862">Zinc</keyword>
<accession>A0ABX1BF00</accession>
<reference evidence="11 12" key="1">
    <citation type="submission" date="2020-03" db="EMBL/GenBank/DDBJ databases">
        <title>WGS of actinomycetes isolated from Thailand.</title>
        <authorList>
            <person name="Thawai C."/>
        </authorList>
    </citation>
    <scope>NUCLEOTIDE SEQUENCE [LARGE SCALE GENOMIC DNA]</scope>
    <source>
        <strain evidence="11 12">FMUSA5-5</strain>
    </source>
</reference>
<keyword evidence="3" id="KW-0479">Metal-binding</keyword>
<evidence type="ECO:0000256" key="6">
    <source>
        <dbReference type="ARBA" id="ARBA00022840"/>
    </source>
</evidence>
<evidence type="ECO:0000313" key="11">
    <source>
        <dbReference type="EMBL" id="NJP93891.1"/>
    </source>
</evidence>
<evidence type="ECO:0000256" key="8">
    <source>
        <dbReference type="ARBA" id="ARBA00039149"/>
    </source>
</evidence>
<dbReference type="PANTHER" id="PTHR42914:SF1">
    <property type="entry name" value="7-CYANO-7-DEAZAGUANINE SYNTHASE"/>
    <property type="match status" value="1"/>
</dbReference>
<comment type="caution">
    <text evidence="11">The sequence shown here is derived from an EMBL/GenBank/DDBJ whole genome shotgun (WGS) entry which is preliminary data.</text>
</comment>
<comment type="catalytic activity">
    <reaction evidence="9">
        <text>7-carboxy-7-carbaguanine + NH4(+) + 2 ATP = 7-cyano-7-carbaguanine + 2 AMP + 2 diphosphate + 2 H(+)</text>
        <dbReference type="Rhea" id="RHEA:27982"/>
        <dbReference type="ChEBI" id="CHEBI:15378"/>
        <dbReference type="ChEBI" id="CHEBI:28938"/>
        <dbReference type="ChEBI" id="CHEBI:30616"/>
        <dbReference type="ChEBI" id="CHEBI:33019"/>
        <dbReference type="ChEBI" id="CHEBI:45075"/>
        <dbReference type="ChEBI" id="CHEBI:61036"/>
        <dbReference type="ChEBI" id="CHEBI:456215"/>
        <dbReference type="EC" id="6.3.4.20"/>
    </reaction>
</comment>
<dbReference type="Pfam" id="PF06508">
    <property type="entry name" value="QueC"/>
    <property type="match status" value="1"/>
</dbReference>
<comment type="pathway">
    <text evidence="1">Purine metabolism; 7-cyano-7-deazaguanine biosynthesis.</text>
</comment>
<evidence type="ECO:0000256" key="9">
    <source>
        <dbReference type="ARBA" id="ARBA00047890"/>
    </source>
</evidence>
<dbReference type="EMBL" id="JAATEP010000025">
    <property type="protein sequence ID" value="NJP93891.1"/>
    <property type="molecule type" value="Genomic_DNA"/>
</dbReference>
<dbReference type="SUPFAM" id="SSF52402">
    <property type="entry name" value="Adenine nucleotide alpha hydrolases-like"/>
    <property type="match status" value="1"/>
</dbReference>
<dbReference type="EC" id="6.3.4.20" evidence="8"/>
<organism evidence="11 12">
    <name type="scientific">Nonomuraea composti</name>
    <dbReference type="NCBI Taxonomy" id="2720023"/>
    <lineage>
        <taxon>Bacteria</taxon>
        <taxon>Bacillati</taxon>
        <taxon>Actinomycetota</taxon>
        <taxon>Actinomycetes</taxon>
        <taxon>Streptosporangiales</taxon>
        <taxon>Streptosporangiaceae</taxon>
        <taxon>Nonomuraea</taxon>
    </lineage>
</organism>
<dbReference type="Proteomes" id="UP000696294">
    <property type="component" value="Unassembled WGS sequence"/>
</dbReference>
<comment type="similarity">
    <text evidence="7">Belongs to the QueC family.</text>
</comment>
<evidence type="ECO:0000256" key="7">
    <source>
        <dbReference type="ARBA" id="ARBA00037993"/>
    </source>
</evidence>
<keyword evidence="4" id="KW-0547">Nucleotide-binding</keyword>
<evidence type="ECO:0000256" key="2">
    <source>
        <dbReference type="ARBA" id="ARBA00022598"/>
    </source>
</evidence>
<evidence type="ECO:0000256" key="10">
    <source>
        <dbReference type="SAM" id="MobiDB-lite"/>
    </source>
</evidence>
<keyword evidence="2" id="KW-0436">Ligase</keyword>
<evidence type="ECO:0000256" key="5">
    <source>
        <dbReference type="ARBA" id="ARBA00022833"/>
    </source>
</evidence>
<name>A0ABX1BF00_9ACTN</name>
<dbReference type="InterPro" id="IPR018317">
    <property type="entry name" value="QueC"/>
</dbReference>
<evidence type="ECO:0000256" key="4">
    <source>
        <dbReference type="ARBA" id="ARBA00022741"/>
    </source>
</evidence>
<gene>
    <name evidence="11" type="ORF">HCN51_31385</name>
</gene>
<evidence type="ECO:0000256" key="1">
    <source>
        <dbReference type="ARBA" id="ARBA00005061"/>
    </source>
</evidence>
<dbReference type="PANTHER" id="PTHR42914">
    <property type="entry name" value="7-CYANO-7-DEAZAGUANINE SYNTHASE"/>
    <property type="match status" value="1"/>
</dbReference>
<evidence type="ECO:0000313" key="12">
    <source>
        <dbReference type="Proteomes" id="UP000696294"/>
    </source>
</evidence>
<evidence type="ECO:0000256" key="3">
    <source>
        <dbReference type="ARBA" id="ARBA00022723"/>
    </source>
</evidence>